<evidence type="ECO:0008006" key="3">
    <source>
        <dbReference type="Google" id="ProtNLM"/>
    </source>
</evidence>
<dbReference type="AlphaFoldDB" id="A0A8R2R7Y1"/>
<evidence type="ECO:0000313" key="1">
    <source>
        <dbReference type="EnsemblMetazoa" id="XP_037875804.1"/>
    </source>
</evidence>
<accession>A0A8R2R7Y1</accession>
<name>A0A8R2R7Y1_BOMMO</name>
<dbReference type="Gene3D" id="3.30.420.10">
    <property type="entry name" value="Ribonuclease H-like superfamily/Ribonuclease H"/>
    <property type="match status" value="1"/>
</dbReference>
<dbReference type="InterPro" id="IPR036397">
    <property type="entry name" value="RNaseH_sf"/>
</dbReference>
<dbReference type="SUPFAM" id="SSF53098">
    <property type="entry name" value="Ribonuclease H-like"/>
    <property type="match status" value="1"/>
</dbReference>
<dbReference type="EnsemblMetazoa" id="XM_038019876.1">
    <property type="protein sequence ID" value="XP_037875804.1"/>
    <property type="gene ID" value="LOC119630435"/>
</dbReference>
<dbReference type="InterPro" id="IPR012337">
    <property type="entry name" value="RNaseH-like_sf"/>
</dbReference>
<dbReference type="GO" id="GO:0003676">
    <property type="term" value="F:nucleic acid binding"/>
    <property type="evidence" value="ECO:0007669"/>
    <property type="project" value="InterPro"/>
</dbReference>
<keyword evidence="2" id="KW-1185">Reference proteome</keyword>
<protein>
    <recommendedName>
        <fullName evidence="3">Integrase catalytic domain-containing protein</fullName>
    </recommendedName>
</protein>
<sequence>MHPIQKPSAAFQVIHMDITGKMGTSNDQHTLAALKRTVHLFGTPVQIIVDGGREFLGEFKTYCDRGVQEK</sequence>
<organism evidence="1 2">
    <name type="scientific">Bombyx mori</name>
    <name type="common">Silk moth</name>
    <dbReference type="NCBI Taxonomy" id="7091"/>
    <lineage>
        <taxon>Eukaryota</taxon>
        <taxon>Metazoa</taxon>
        <taxon>Ecdysozoa</taxon>
        <taxon>Arthropoda</taxon>
        <taxon>Hexapoda</taxon>
        <taxon>Insecta</taxon>
        <taxon>Pterygota</taxon>
        <taxon>Neoptera</taxon>
        <taxon>Endopterygota</taxon>
        <taxon>Lepidoptera</taxon>
        <taxon>Glossata</taxon>
        <taxon>Ditrysia</taxon>
        <taxon>Bombycoidea</taxon>
        <taxon>Bombycidae</taxon>
        <taxon>Bombycinae</taxon>
        <taxon>Bombyx</taxon>
    </lineage>
</organism>
<reference evidence="2" key="1">
    <citation type="journal article" date="2008" name="Insect Biochem. Mol. Biol.">
        <title>The genome of a lepidopteran model insect, the silkworm Bombyx mori.</title>
        <authorList>
            <consortium name="International Silkworm Genome Consortium"/>
        </authorList>
    </citation>
    <scope>NUCLEOTIDE SEQUENCE [LARGE SCALE GENOMIC DNA]</scope>
    <source>
        <strain evidence="2">p50T</strain>
    </source>
</reference>
<reference evidence="1" key="2">
    <citation type="submission" date="2022-06" db="UniProtKB">
        <authorList>
            <consortium name="EnsemblMetazoa"/>
        </authorList>
    </citation>
    <scope>IDENTIFICATION</scope>
    <source>
        <strain evidence="1">p50T (Dazao)</strain>
    </source>
</reference>
<evidence type="ECO:0000313" key="2">
    <source>
        <dbReference type="Proteomes" id="UP000005204"/>
    </source>
</evidence>
<dbReference type="Proteomes" id="UP000005204">
    <property type="component" value="Unassembled WGS sequence"/>
</dbReference>
<proteinExistence type="predicted"/>